<dbReference type="AlphaFoldDB" id="A0A6C0JHI0"/>
<sequence length="122" mass="13452">MSFIDIGTLTVCEIVGDFGYQYFANGGGIIPFAVGTSGYIGVVYYLIKSLQGSNILLVNGAWDGISAIIESLAAIIFLGEQFGSIYQYIGLLFIIIGLFFLKIPLQRKKEFKFPRIFGFETI</sequence>
<evidence type="ECO:0008006" key="3">
    <source>
        <dbReference type="Google" id="ProtNLM"/>
    </source>
</evidence>
<evidence type="ECO:0000256" key="1">
    <source>
        <dbReference type="SAM" id="Phobius"/>
    </source>
</evidence>
<keyword evidence="1" id="KW-0472">Membrane</keyword>
<accession>A0A6C0JHI0</accession>
<proteinExistence type="predicted"/>
<feature type="transmembrane region" description="Helical" evidence="1">
    <location>
        <begin position="28"/>
        <end position="47"/>
    </location>
</feature>
<dbReference type="EMBL" id="MN740394">
    <property type="protein sequence ID" value="QHU04236.1"/>
    <property type="molecule type" value="Genomic_DNA"/>
</dbReference>
<organism evidence="2">
    <name type="scientific">viral metagenome</name>
    <dbReference type="NCBI Taxonomy" id="1070528"/>
    <lineage>
        <taxon>unclassified sequences</taxon>
        <taxon>metagenomes</taxon>
        <taxon>organismal metagenomes</taxon>
    </lineage>
</organism>
<dbReference type="SUPFAM" id="SSF103481">
    <property type="entry name" value="Multidrug resistance efflux transporter EmrE"/>
    <property type="match status" value="1"/>
</dbReference>
<reference evidence="2" key="1">
    <citation type="journal article" date="2020" name="Nature">
        <title>Giant virus diversity and host interactions through global metagenomics.</title>
        <authorList>
            <person name="Schulz F."/>
            <person name="Roux S."/>
            <person name="Paez-Espino D."/>
            <person name="Jungbluth S."/>
            <person name="Walsh D.A."/>
            <person name="Denef V.J."/>
            <person name="McMahon K.D."/>
            <person name="Konstantinidis K.T."/>
            <person name="Eloe-Fadrosh E.A."/>
            <person name="Kyrpides N.C."/>
            <person name="Woyke T."/>
        </authorList>
    </citation>
    <scope>NUCLEOTIDE SEQUENCE</scope>
    <source>
        <strain evidence="2">GVMAG-M-3300027708-39</strain>
    </source>
</reference>
<dbReference type="Gene3D" id="1.10.3730.20">
    <property type="match status" value="1"/>
</dbReference>
<name>A0A6C0JHI0_9ZZZZ</name>
<feature type="transmembrane region" description="Helical" evidence="1">
    <location>
        <begin position="54"/>
        <end position="79"/>
    </location>
</feature>
<keyword evidence="1" id="KW-1133">Transmembrane helix</keyword>
<evidence type="ECO:0000313" key="2">
    <source>
        <dbReference type="EMBL" id="QHU04236.1"/>
    </source>
</evidence>
<keyword evidence="1" id="KW-0812">Transmembrane</keyword>
<feature type="transmembrane region" description="Helical" evidence="1">
    <location>
        <begin position="85"/>
        <end position="105"/>
    </location>
</feature>
<dbReference type="InterPro" id="IPR037185">
    <property type="entry name" value="EmrE-like"/>
</dbReference>
<protein>
    <recommendedName>
        <fullName evidence="3">EamA domain-containing protein</fullName>
    </recommendedName>
</protein>